<dbReference type="SUPFAM" id="SSF56281">
    <property type="entry name" value="Metallo-hydrolase/oxidoreductase"/>
    <property type="match status" value="1"/>
</dbReference>
<dbReference type="EMBL" id="JBBMFE010000010">
    <property type="protein sequence ID" value="MEQ2473056.1"/>
    <property type="molecule type" value="Genomic_DNA"/>
</dbReference>
<comment type="caution">
    <text evidence="1">The sequence shown here is derived from an EMBL/GenBank/DDBJ whole genome shotgun (WGS) entry which is preliminary data.</text>
</comment>
<gene>
    <name evidence="1" type="ORF">WMO29_11235</name>
</gene>
<keyword evidence="2" id="KW-1185">Reference proteome</keyword>
<dbReference type="Gene3D" id="3.60.15.10">
    <property type="entry name" value="Ribonuclease Z/Hydroxyacylglutathione hydrolase-like"/>
    <property type="match status" value="1"/>
</dbReference>
<dbReference type="InterPro" id="IPR036866">
    <property type="entry name" value="RibonucZ/Hydroxyglut_hydro"/>
</dbReference>
<accession>A0ABV1FJ28</accession>
<dbReference type="RefSeq" id="WP_349164844.1">
    <property type="nucleotide sequence ID" value="NZ_JBBMFE010000010.1"/>
</dbReference>
<proteinExistence type="predicted"/>
<evidence type="ECO:0000313" key="2">
    <source>
        <dbReference type="Proteomes" id="UP001438008"/>
    </source>
</evidence>
<dbReference type="Proteomes" id="UP001438008">
    <property type="component" value="Unassembled WGS sequence"/>
</dbReference>
<protein>
    <submittedName>
        <fullName evidence="1">MBL fold metallo-hydrolase</fullName>
    </submittedName>
</protein>
<evidence type="ECO:0000313" key="1">
    <source>
        <dbReference type="EMBL" id="MEQ2473056.1"/>
    </source>
</evidence>
<reference evidence="1 2" key="1">
    <citation type="submission" date="2024-03" db="EMBL/GenBank/DDBJ databases">
        <title>Human intestinal bacterial collection.</title>
        <authorList>
            <person name="Pauvert C."/>
            <person name="Hitch T.C.A."/>
            <person name="Clavel T."/>
        </authorList>
    </citation>
    <scope>NUCLEOTIDE SEQUENCE [LARGE SCALE GENOMIC DNA]</scope>
    <source>
        <strain evidence="1 2">CLA-AA-H132</strain>
    </source>
</reference>
<sequence>MMGTKMTAWHTGNAGVVIRVLNIEEKGCAAIGFDVFARQPGGLYPDTPEAIRQELLRDIREKKLGTLVFTHEHADHFCPEDVAEALKMNPDLRIISTEETIRRIRALEPEAGRLTAVAASEQKYRVMTLPGMRLTLFNSIHMGDRFADIQNLVCLLEAGGKHLMLPGDARPEKILYERTAVWSKKIDWLIGPFPLMGLPSSRRLITRYLELGDVLAIHLPRPDKDTESWRKNAQHICETAGDGLPVPVFGDGTGKRYEL</sequence>
<organism evidence="1 2">
    <name type="scientific">Laedolimicola intestinihominis</name>
    <dbReference type="NCBI Taxonomy" id="3133166"/>
    <lineage>
        <taxon>Bacteria</taxon>
        <taxon>Bacillati</taxon>
        <taxon>Bacillota</taxon>
        <taxon>Clostridia</taxon>
        <taxon>Lachnospirales</taxon>
        <taxon>Lachnospiraceae</taxon>
        <taxon>Laedolimicola</taxon>
    </lineage>
</organism>
<name>A0ABV1FJ28_9FIRM</name>